<evidence type="ECO:0000256" key="1">
    <source>
        <dbReference type="ARBA" id="ARBA00023015"/>
    </source>
</evidence>
<dbReference type="STRING" id="634498.mru_0815"/>
<sequence>MVDKDLVVPRYLNQLMDIVKSYEMYIRSNIKDLDITMGEVPILLAIYDDEGLNQIDLVKKFHVTEANISKTTKHLLQKGFIIKEIDSDNNTKKLLYVTEFGEEICKELIEFYEVWKNEIISDVPNENLSIFSQVLDTFTNNSQKYFEK</sequence>
<dbReference type="GO" id="GO:0003677">
    <property type="term" value="F:DNA binding"/>
    <property type="evidence" value="ECO:0007669"/>
    <property type="project" value="UniProtKB-KW"/>
</dbReference>
<dbReference type="GO" id="GO:0003700">
    <property type="term" value="F:DNA-binding transcription factor activity"/>
    <property type="evidence" value="ECO:0007669"/>
    <property type="project" value="InterPro"/>
</dbReference>
<dbReference type="PATRIC" id="fig|634498.28.peg.816"/>
<keyword evidence="1" id="KW-0805">Transcription regulation</keyword>
<evidence type="ECO:0000259" key="4">
    <source>
        <dbReference type="PROSITE" id="PS50995"/>
    </source>
</evidence>
<dbReference type="GeneID" id="8770464"/>
<dbReference type="EMBL" id="CP001719">
    <property type="protein sequence ID" value="ADC46666.1"/>
    <property type="molecule type" value="Genomic_DNA"/>
</dbReference>
<keyword evidence="3" id="KW-0804">Transcription</keyword>
<dbReference type="Proteomes" id="UP000008680">
    <property type="component" value="Chromosome"/>
</dbReference>
<dbReference type="Pfam" id="PF01047">
    <property type="entry name" value="MarR"/>
    <property type="match status" value="1"/>
</dbReference>
<dbReference type="InterPro" id="IPR036390">
    <property type="entry name" value="WH_DNA-bd_sf"/>
</dbReference>
<evidence type="ECO:0000313" key="5">
    <source>
        <dbReference type="EMBL" id="ADC46666.1"/>
    </source>
</evidence>
<gene>
    <name evidence="5" type="ordered locus">mru_0815</name>
</gene>
<dbReference type="InterPro" id="IPR000835">
    <property type="entry name" value="HTH_MarR-typ"/>
</dbReference>
<dbReference type="PROSITE" id="PS50995">
    <property type="entry name" value="HTH_MARR_2"/>
    <property type="match status" value="1"/>
</dbReference>
<organism evidence="5 6">
    <name type="scientific">Methanobrevibacter ruminantium (strain ATCC 35063 / DSM 1093 / JCM 13430 / OCM 146 / M1)</name>
    <name type="common">Methanobacterium ruminantium</name>
    <dbReference type="NCBI Taxonomy" id="634498"/>
    <lineage>
        <taxon>Archaea</taxon>
        <taxon>Methanobacteriati</taxon>
        <taxon>Methanobacteriota</taxon>
        <taxon>Methanomada group</taxon>
        <taxon>Methanobacteria</taxon>
        <taxon>Methanobacteriales</taxon>
        <taxon>Methanobacteriaceae</taxon>
        <taxon>Methanobrevibacter</taxon>
    </lineage>
</organism>
<dbReference type="SMART" id="SM00347">
    <property type="entry name" value="HTH_MARR"/>
    <property type="match status" value="1"/>
</dbReference>
<dbReference type="SUPFAM" id="SSF46785">
    <property type="entry name" value="Winged helix' DNA-binding domain"/>
    <property type="match status" value="1"/>
</dbReference>
<dbReference type="HOGENOM" id="CLU_083287_18_0_2"/>
<evidence type="ECO:0000256" key="3">
    <source>
        <dbReference type="ARBA" id="ARBA00023163"/>
    </source>
</evidence>
<reference evidence="5 6" key="1">
    <citation type="journal article" date="2010" name="PLoS ONE">
        <title>The genome sequence of the rumen methanogen Methanobrevibacter ruminantium reveals new possibilities for controlling ruminant methane emissions.</title>
        <authorList>
            <person name="Leahy S.C."/>
            <person name="Kelly W.J."/>
            <person name="Altermann E."/>
            <person name="Ronimus R.S."/>
            <person name="Yeoman C.J."/>
            <person name="Pacheco D.M."/>
            <person name="Li D."/>
            <person name="Kong Z."/>
            <person name="McTavish S."/>
            <person name="Sang C."/>
            <person name="Lambie S.C."/>
            <person name="Janssen P.H."/>
            <person name="Dey D."/>
            <person name="Attwood G.T."/>
        </authorList>
    </citation>
    <scope>NUCLEOTIDE SEQUENCE [LARGE SCALE GENOMIC DNA]</scope>
    <source>
        <strain evidence="6">ATCC 35063 / DSM 1093 / JCM 13430 / OCM 146 / M1</strain>
    </source>
</reference>
<dbReference type="KEGG" id="mru:mru_0815"/>
<evidence type="ECO:0000313" key="6">
    <source>
        <dbReference type="Proteomes" id="UP000008680"/>
    </source>
</evidence>
<name>D3E2A5_METRM</name>
<dbReference type="RefSeq" id="WP_012955617.1">
    <property type="nucleotide sequence ID" value="NC_013790.1"/>
</dbReference>
<evidence type="ECO:0000256" key="2">
    <source>
        <dbReference type="ARBA" id="ARBA00023125"/>
    </source>
</evidence>
<feature type="domain" description="HTH marR-type" evidence="4">
    <location>
        <begin position="8"/>
        <end position="140"/>
    </location>
</feature>
<dbReference type="Gene3D" id="1.10.10.10">
    <property type="entry name" value="Winged helix-like DNA-binding domain superfamily/Winged helix DNA-binding domain"/>
    <property type="match status" value="1"/>
</dbReference>
<dbReference type="eggNOG" id="arCOG03177">
    <property type="taxonomic scope" value="Archaea"/>
</dbReference>
<keyword evidence="6" id="KW-1185">Reference proteome</keyword>
<proteinExistence type="predicted"/>
<accession>D3E2A5</accession>
<dbReference type="InterPro" id="IPR036388">
    <property type="entry name" value="WH-like_DNA-bd_sf"/>
</dbReference>
<dbReference type="PANTHER" id="PTHR42756">
    <property type="entry name" value="TRANSCRIPTIONAL REGULATOR, MARR"/>
    <property type="match status" value="1"/>
</dbReference>
<dbReference type="PANTHER" id="PTHR42756:SF1">
    <property type="entry name" value="TRANSCRIPTIONAL REPRESSOR OF EMRAB OPERON"/>
    <property type="match status" value="1"/>
</dbReference>
<protein>
    <submittedName>
        <fullName evidence="5">Transcriptional regulator MarR family</fullName>
    </submittedName>
</protein>
<dbReference type="AlphaFoldDB" id="D3E2A5"/>
<dbReference type="OrthoDB" id="10712at2157"/>
<keyword evidence="2" id="KW-0238">DNA-binding</keyword>